<feature type="transmembrane region" description="Helical" evidence="1">
    <location>
        <begin position="182"/>
        <end position="200"/>
    </location>
</feature>
<keyword evidence="1" id="KW-0472">Membrane</keyword>
<dbReference type="SMART" id="SM00014">
    <property type="entry name" value="acidPPc"/>
    <property type="match status" value="1"/>
</dbReference>
<feature type="domain" description="Phosphatidic acid phosphatase type 2/haloperoxidase" evidence="2">
    <location>
        <begin position="82"/>
        <end position="197"/>
    </location>
</feature>
<accession>A0A849KFC4</accession>
<feature type="transmembrane region" description="Helical" evidence="1">
    <location>
        <begin position="151"/>
        <end position="170"/>
    </location>
</feature>
<reference evidence="3 4" key="1">
    <citation type="submission" date="2020-05" db="EMBL/GenBank/DDBJ databases">
        <authorList>
            <person name="Khan S.A."/>
            <person name="Jeon C.O."/>
            <person name="Chun B.H."/>
        </authorList>
    </citation>
    <scope>NUCLEOTIDE SEQUENCE [LARGE SCALE GENOMIC DNA]</scope>
    <source>
        <strain evidence="3 4">B156</strain>
    </source>
</reference>
<protein>
    <submittedName>
        <fullName evidence="3">Phosphatase PAP2 family protein</fullName>
    </submittedName>
</protein>
<dbReference type="Proteomes" id="UP000552954">
    <property type="component" value="Unassembled WGS sequence"/>
</dbReference>
<feature type="transmembrane region" description="Helical" evidence="1">
    <location>
        <begin position="59"/>
        <end position="77"/>
    </location>
</feature>
<dbReference type="PANTHER" id="PTHR14969:SF13">
    <property type="entry name" value="AT30094P"/>
    <property type="match status" value="1"/>
</dbReference>
<dbReference type="InterPro" id="IPR000326">
    <property type="entry name" value="PAP2/HPO"/>
</dbReference>
<dbReference type="RefSeq" id="WP_171562853.1">
    <property type="nucleotide sequence ID" value="NZ_JABFCS010000001.1"/>
</dbReference>
<dbReference type="SUPFAM" id="SSF48317">
    <property type="entry name" value="Acid phosphatase/Vanadium-dependent haloperoxidase"/>
    <property type="match status" value="1"/>
</dbReference>
<comment type="caution">
    <text evidence="3">The sequence shown here is derived from an EMBL/GenBank/DDBJ whole genome shotgun (WGS) entry which is preliminary data.</text>
</comment>
<gene>
    <name evidence="3" type="ORF">HK415_21850</name>
</gene>
<dbReference type="EMBL" id="JABFCS010000001">
    <property type="protein sequence ID" value="NNU45224.1"/>
    <property type="molecule type" value="Genomic_DNA"/>
</dbReference>
<keyword evidence="4" id="KW-1185">Reference proteome</keyword>
<organism evidence="3 4">
    <name type="scientific">Ramlibacter montanisoli</name>
    <dbReference type="NCBI Taxonomy" id="2732512"/>
    <lineage>
        <taxon>Bacteria</taxon>
        <taxon>Pseudomonadati</taxon>
        <taxon>Pseudomonadota</taxon>
        <taxon>Betaproteobacteria</taxon>
        <taxon>Burkholderiales</taxon>
        <taxon>Comamonadaceae</taxon>
        <taxon>Ramlibacter</taxon>
    </lineage>
</organism>
<evidence type="ECO:0000259" key="2">
    <source>
        <dbReference type="SMART" id="SM00014"/>
    </source>
</evidence>
<evidence type="ECO:0000313" key="4">
    <source>
        <dbReference type="Proteomes" id="UP000552954"/>
    </source>
</evidence>
<feature type="transmembrane region" description="Helical" evidence="1">
    <location>
        <begin position="121"/>
        <end position="144"/>
    </location>
</feature>
<dbReference type="Gene3D" id="1.20.144.10">
    <property type="entry name" value="Phosphatidic acid phosphatase type 2/haloperoxidase"/>
    <property type="match status" value="2"/>
</dbReference>
<reference evidence="3 4" key="2">
    <citation type="submission" date="2020-06" db="EMBL/GenBank/DDBJ databases">
        <title>Ramlibacter rhizophilus sp. nov., isolated from rhizosphere soil of national flower Mugunghwa from South Korea.</title>
        <authorList>
            <person name="Zheng-Fei Y."/>
            <person name="Huan T."/>
        </authorList>
    </citation>
    <scope>NUCLEOTIDE SEQUENCE [LARGE SCALE GENOMIC DNA]</scope>
    <source>
        <strain evidence="3 4">B156</strain>
    </source>
</reference>
<proteinExistence type="predicted"/>
<name>A0A849KFC4_9BURK</name>
<dbReference type="AlphaFoldDB" id="A0A849KFC4"/>
<keyword evidence="1" id="KW-0812">Transmembrane</keyword>
<evidence type="ECO:0000313" key="3">
    <source>
        <dbReference type="EMBL" id="NNU45224.1"/>
    </source>
</evidence>
<keyword evidence="1" id="KW-1133">Transmembrane helix</keyword>
<evidence type="ECO:0000256" key="1">
    <source>
        <dbReference type="SAM" id="Phobius"/>
    </source>
</evidence>
<sequence length="215" mass="23178">MGDRVRLALVLFCLAVLGLLAVQVLVHGPMMELDQAASHWFATHRHALLTRAMLLVSEMHRTAQVLAAAAVLALVLLRRGQQRSALALLAVPTGMVLNVGLKESFQRMRPMLDDPLVQLATYSFPSGHAVASTVFYGMACALVFTHVRSRAWRALAACFAVAMVLVVTFSRVYLGAHYPSDVVAGVAVGTICVVLFLRLLPRRAAAGTDVARPPP</sequence>
<dbReference type="InterPro" id="IPR036938">
    <property type="entry name" value="PAP2/HPO_sf"/>
</dbReference>
<dbReference type="CDD" id="cd03392">
    <property type="entry name" value="PAP2_like_2"/>
    <property type="match status" value="1"/>
</dbReference>
<dbReference type="Pfam" id="PF01569">
    <property type="entry name" value="PAP2"/>
    <property type="match status" value="1"/>
</dbReference>
<dbReference type="PANTHER" id="PTHR14969">
    <property type="entry name" value="SPHINGOSINE-1-PHOSPHATE PHOSPHOHYDROLASE"/>
    <property type="match status" value="1"/>
</dbReference>
<feature type="transmembrane region" description="Helical" evidence="1">
    <location>
        <begin position="84"/>
        <end position="101"/>
    </location>
</feature>